<dbReference type="OrthoDB" id="4161609at2759"/>
<dbReference type="GeneID" id="19197788"/>
<comment type="caution">
    <text evidence="1">The sequence shown here is derived from an EMBL/GenBank/DDBJ whole genome shotgun (WGS) entry which is preliminary data.</text>
</comment>
<accession>W9VDG5</accession>
<dbReference type="AlphaFoldDB" id="W9VDG5"/>
<reference evidence="1 2" key="1">
    <citation type="submission" date="2013-03" db="EMBL/GenBank/DDBJ databases">
        <title>The Genome Sequence of Cladophialophora psammophila CBS 110553.</title>
        <authorList>
            <consortium name="The Broad Institute Genomics Platform"/>
            <person name="Cuomo C."/>
            <person name="de Hoog S."/>
            <person name="Gorbushina A."/>
            <person name="Walker B."/>
            <person name="Young S.K."/>
            <person name="Zeng Q."/>
            <person name="Gargeya S."/>
            <person name="Fitzgerald M."/>
            <person name="Haas B."/>
            <person name="Abouelleil A."/>
            <person name="Allen A.W."/>
            <person name="Alvarado L."/>
            <person name="Arachchi H.M."/>
            <person name="Berlin A.M."/>
            <person name="Chapman S.B."/>
            <person name="Gainer-Dewar J."/>
            <person name="Goldberg J."/>
            <person name="Griggs A."/>
            <person name="Gujja S."/>
            <person name="Hansen M."/>
            <person name="Howarth C."/>
            <person name="Imamovic A."/>
            <person name="Ireland A."/>
            <person name="Larimer J."/>
            <person name="McCowan C."/>
            <person name="Murphy C."/>
            <person name="Pearson M."/>
            <person name="Poon T.W."/>
            <person name="Priest M."/>
            <person name="Roberts A."/>
            <person name="Saif S."/>
            <person name="Shea T."/>
            <person name="Sisk P."/>
            <person name="Sykes S."/>
            <person name="Wortman J."/>
            <person name="Nusbaum C."/>
            <person name="Birren B."/>
        </authorList>
    </citation>
    <scope>NUCLEOTIDE SEQUENCE [LARGE SCALE GENOMIC DNA]</scope>
    <source>
        <strain evidence="1 2">CBS 110553</strain>
    </source>
</reference>
<protein>
    <submittedName>
        <fullName evidence="1">Uncharacterized protein</fullName>
    </submittedName>
</protein>
<keyword evidence="2" id="KW-1185">Reference proteome</keyword>
<dbReference type="Proteomes" id="UP000019471">
    <property type="component" value="Unassembled WGS sequence"/>
</dbReference>
<name>W9VDG5_9EURO</name>
<gene>
    <name evidence="1" type="ORF">A1O5_13104</name>
</gene>
<dbReference type="EMBL" id="AMGX01000042">
    <property type="protein sequence ID" value="EXJ53652.1"/>
    <property type="molecule type" value="Genomic_DNA"/>
</dbReference>
<organism evidence="1 2">
    <name type="scientific">Cladophialophora psammophila CBS 110553</name>
    <dbReference type="NCBI Taxonomy" id="1182543"/>
    <lineage>
        <taxon>Eukaryota</taxon>
        <taxon>Fungi</taxon>
        <taxon>Dikarya</taxon>
        <taxon>Ascomycota</taxon>
        <taxon>Pezizomycotina</taxon>
        <taxon>Eurotiomycetes</taxon>
        <taxon>Chaetothyriomycetidae</taxon>
        <taxon>Chaetothyriales</taxon>
        <taxon>Herpotrichiellaceae</taxon>
        <taxon>Cladophialophora</taxon>
    </lineage>
</organism>
<proteinExistence type="predicted"/>
<dbReference type="RefSeq" id="XP_007751861.1">
    <property type="nucleotide sequence ID" value="XM_007753671.1"/>
</dbReference>
<evidence type="ECO:0000313" key="2">
    <source>
        <dbReference type="Proteomes" id="UP000019471"/>
    </source>
</evidence>
<evidence type="ECO:0000313" key="1">
    <source>
        <dbReference type="EMBL" id="EXJ53652.1"/>
    </source>
</evidence>
<dbReference type="HOGENOM" id="CLU_2084621_0_0_1"/>
<sequence>MASFDLTRVQPGQYHLYDAASALSFQAMVEDLLNVVRTNEADFDNRDTDLALFFKILLGSQEAWQLATHVVPEFRYPQVLPTVKNKRPAVPYHVPQSQLEKEALQRRYRNLIEYAWE</sequence>